<proteinExistence type="predicted"/>
<reference evidence="2" key="1">
    <citation type="submission" date="2021-01" db="EMBL/GenBank/DDBJ databases">
        <title>Lacisediminihabitans sp. nov. strain G11-30, isolated from Antarctic Soil.</title>
        <authorList>
            <person name="Li J."/>
        </authorList>
    </citation>
    <scope>NUCLEOTIDE SEQUENCE</scope>
    <source>
        <strain evidence="2">G11-30</strain>
    </source>
</reference>
<keyword evidence="3" id="KW-1185">Reference proteome</keyword>
<dbReference type="RefSeq" id="WP_200555732.1">
    <property type="nucleotide sequence ID" value="NZ_JAEPES010000002.1"/>
</dbReference>
<keyword evidence="1" id="KW-0732">Signal</keyword>
<name>A0A934SIP1_9MICO</name>
<gene>
    <name evidence="2" type="ORF">IV501_07000</name>
</gene>
<evidence type="ECO:0000313" key="3">
    <source>
        <dbReference type="Proteomes" id="UP000636458"/>
    </source>
</evidence>
<dbReference type="AlphaFoldDB" id="A0A934SIP1"/>
<sequence length="179" mass="19042">MRRTAAVIALLIVPALVLSGCTPSPPQSHSDPKPSSTPLFASEEEALKAATEAYAAYLKVSDSITADAGMRPERIEPLVSKSLLKDELTGFLIYSEKKLHTQGETAFFGSSLERYDADSVAVYACVDFSAQQLIDSAGLDVTPISRVNVQAFELSFVRASDSASLLLDGSEPWAGPGIC</sequence>
<dbReference type="Proteomes" id="UP000636458">
    <property type="component" value="Unassembled WGS sequence"/>
</dbReference>
<feature type="signal peptide" evidence="1">
    <location>
        <begin position="1"/>
        <end position="19"/>
    </location>
</feature>
<organism evidence="2 3">
    <name type="scientific">Lacisediminihabitans changchengi</name>
    <dbReference type="NCBI Taxonomy" id="2787634"/>
    <lineage>
        <taxon>Bacteria</taxon>
        <taxon>Bacillati</taxon>
        <taxon>Actinomycetota</taxon>
        <taxon>Actinomycetes</taxon>
        <taxon>Micrococcales</taxon>
        <taxon>Microbacteriaceae</taxon>
        <taxon>Lacisediminihabitans</taxon>
    </lineage>
</organism>
<accession>A0A934SIP1</accession>
<feature type="chain" id="PRO_5039285715" evidence="1">
    <location>
        <begin position="20"/>
        <end position="179"/>
    </location>
</feature>
<protein>
    <submittedName>
        <fullName evidence="2">Uncharacterized protein</fullName>
    </submittedName>
</protein>
<evidence type="ECO:0000313" key="2">
    <source>
        <dbReference type="EMBL" id="MBK4347376.1"/>
    </source>
</evidence>
<dbReference type="PROSITE" id="PS51257">
    <property type="entry name" value="PROKAR_LIPOPROTEIN"/>
    <property type="match status" value="1"/>
</dbReference>
<dbReference type="EMBL" id="JAEPES010000002">
    <property type="protein sequence ID" value="MBK4347376.1"/>
    <property type="molecule type" value="Genomic_DNA"/>
</dbReference>
<comment type="caution">
    <text evidence="2">The sequence shown here is derived from an EMBL/GenBank/DDBJ whole genome shotgun (WGS) entry which is preliminary data.</text>
</comment>
<evidence type="ECO:0000256" key="1">
    <source>
        <dbReference type="SAM" id="SignalP"/>
    </source>
</evidence>